<gene>
    <name evidence="1" type="ORF">ACOLOM_LOCUS7513</name>
</gene>
<organism evidence="1 2">
    <name type="scientific">Acaulospora colombiana</name>
    <dbReference type="NCBI Taxonomy" id="27376"/>
    <lineage>
        <taxon>Eukaryota</taxon>
        <taxon>Fungi</taxon>
        <taxon>Fungi incertae sedis</taxon>
        <taxon>Mucoromycota</taxon>
        <taxon>Glomeromycotina</taxon>
        <taxon>Glomeromycetes</taxon>
        <taxon>Diversisporales</taxon>
        <taxon>Acaulosporaceae</taxon>
        <taxon>Acaulospora</taxon>
    </lineage>
</organism>
<keyword evidence="2" id="KW-1185">Reference proteome</keyword>
<dbReference type="Proteomes" id="UP000789525">
    <property type="component" value="Unassembled WGS sequence"/>
</dbReference>
<feature type="non-terminal residue" evidence="1">
    <location>
        <position position="301"/>
    </location>
</feature>
<comment type="caution">
    <text evidence="1">The sequence shown here is derived from an EMBL/GenBank/DDBJ whole genome shotgun (WGS) entry which is preliminary data.</text>
</comment>
<protein>
    <submittedName>
        <fullName evidence="1">16411_t:CDS:1</fullName>
    </submittedName>
</protein>
<reference evidence="1" key="1">
    <citation type="submission" date="2021-06" db="EMBL/GenBank/DDBJ databases">
        <authorList>
            <person name="Kallberg Y."/>
            <person name="Tangrot J."/>
            <person name="Rosling A."/>
        </authorList>
    </citation>
    <scope>NUCLEOTIDE SEQUENCE</scope>
    <source>
        <strain evidence="1">CL356</strain>
    </source>
</reference>
<sequence>MADFYANISGYRQLGLRYDDIIIEENSVVQEALRRLSPKESDLRNIRIRNAYQLSLTHKILPKEKWTKPEEDIRFLYPIVEQVATEKAEREAFESIKVVRTYGVVYKAKDKTTGRIVALKKIRLEEGEEGIPPTSIREISLLKEATKNENIVKLLDIVSQERKLYLVFEFLTMDLRKFIKEIPKENGMEPLTMQKFMYQLIDGTMFLHARRIFHRDLKPQNLLIDSQGDLKVADFGLSRAAGVPLKPYTHEVVTLWYRAPEILLGSLHYAFAIDMWSIGWDSEIEQLFMGSRNAKRKNMAR</sequence>
<name>A0ACA9N577_9GLOM</name>
<dbReference type="EMBL" id="CAJVPT010017467">
    <property type="protein sequence ID" value="CAG8626793.1"/>
    <property type="molecule type" value="Genomic_DNA"/>
</dbReference>
<accession>A0ACA9N577</accession>
<evidence type="ECO:0000313" key="1">
    <source>
        <dbReference type="EMBL" id="CAG8626793.1"/>
    </source>
</evidence>
<proteinExistence type="predicted"/>
<evidence type="ECO:0000313" key="2">
    <source>
        <dbReference type="Proteomes" id="UP000789525"/>
    </source>
</evidence>